<dbReference type="AlphaFoldDB" id="A0A3P4B5G6"/>
<dbReference type="InterPro" id="IPR042100">
    <property type="entry name" value="Bug_dom1"/>
</dbReference>
<evidence type="ECO:0000256" key="2">
    <source>
        <dbReference type="SAM" id="SignalP"/>
    </source>
</evidence>
<dbReference type="EMBL" id="UWPJ01000023">
    <property type="protein sequence ID" value="VCU70898.1"/>
    <property type="molecule type" value="Genomic_DNA"/>
</dbReference>
<gene>
    <name evidence="3" type="ORF">PIGHUM_02978</name>
</gene>
<evidence type="ECO:0000256" key="1">
    <source>
        <dbReference type="ARBA" id="ARBA00006987"/>
    </source>
</evidence>
<dbReference type="Proteomes" id="UP000277294">
    <property type="component" value="Unassembled WGS sequence"/>
</dbReference>
<feature type="chain" id="PRO_5017981736" evidence="2">
    <location>
        <begin position="30"/>
        <end position="333"/>
    </location>
</feature>
<accession>A0A3P4B5G6</accession>
<organism evidence="3 4">
    <name type="scientific">Pigmentiphaga humi</name>
    <dbReference type="NCBI Taxonomy" id="2478468"/>
    <lineage>
        <taxon>Bacteria</taxon>
        <taxon>Pseudomonadati</taxon>
        <taxon>Pseudomonadota</taxon>
        <taxon>Betaproteobacteria</taxon>
        <taxon>Burkholderiales</taxon>
        <taxon>Alcaligenaceae</taxon>
        <taxon>Pigmentiphaga</taxon>
    </lineage>
</organism>
<dbReference type="PANTHER" id="PTHR42928:SF5">
    <property type="entry name" value="BLR1237 PROTEIN"/>
    <property type="match status" value="1"/>
</dbReference>
<dbReference type="PANTHER" id="PTHR42928">
    <property type="entry name" value="TRICARBOXYLATE-BINDING PROTEIN"/>
    <property type="match status" value="1"/>
</dbReference>
<dbReference type="PIRSF" id="PIRSF017082">
    <property type="entry name" value="YflP"/>
    <property type="match status" value="1"/>
</dbReference>
<dbReference type="SUPFAM" id="SSF53850">
    <property type="entry name" value="Periplasmic binding protein-like II"/>
    <property type="match status" value="1"/>
</dbReference>
<dbReference type="InterPro" id="IPR005064">
    <property type="entry name" value="BUG"/>
</dbReference>
<dbReference type="Gene3D" id="3.40.190.150">
    <property type="entry name" value="Bordetella uptake gene, domain 1"/>
    <property type="match status" value="1"/>
</dbReference>
<feature type="signal peptide" evidence="2">
    <location>
        <begin position="1"/>
        <end position="29"/>
    </location>
</feature>
<dbReference type="Pfam" id="PF03401">
    <property type="entry name" value="TctC"/>
    <property type="match status" value="1"/>
</dbReference>
<evidence type="ECO:0000313" key="4">
    <source>
        <dbReference type="Proteomes" id="UP000277294"/>
    </source>
</evidence>
<proteinExistence type="inferred from homology"/>
<comment type="similarity">
    <text evidence="1">Belongs to the UPF0065 (bug) family.</text>
</comment>
<name>A0A3P4B5G6_9BURK</name>
<keyword evidence="2" id="KW-0732">Signal</keyword>
<sequence length="333" mass="35200">MQFETQPWANRLSSAMFCLCLGAVGAAQAQAPASFPSKPIEITVPWPTGGGTDLLARLVAQPLGTVLNQSVIVENRPGASGVIGSRYLSTRPNDGHSLLMMNDTYAITAAITKSIPFDPKKDIDAVIIVAYAPQLLVTSSQSPYQSFADVVKAAKAKGAKLSYGACGAGTPGHLAAESLNIKFDMQILHIPYKGCGPTLVDLIGGQLDLAWVTLSSAVPHVKSGKLKALAVSSKDRSPIFPDVPTVAESGAPDFHFSSWQGFGVPGGTPESVKAQLHAAISKVMKAEAIQKRLLELGYSPADLSEAPADFQKTVDQDIDRFTKLAQQINLTMD</sequence>
<reference evidence="3 4" key="1">
    <citation type="submission" date="2018-10" db="EMBL/GenBank/DDBJ databases">
        <authorList>
            <person name="Criscuolo A."/>
        </authorList>
    </citation>
    <scope>NUCLEOTIDE SEQUENCE [LARGE SCALE GENOMIC DNA]</scope>
    <source>
        <strain evidence="3">DnA1</strain>
    </source>
</reference>
<dbReference type="RefSeq" id="WP_124080357.1">
    <property type="nucleotide sequence ID" value="NZ_UWPJ01000023.1"/>
</dbReference>
<dbReference type="CDD" id="cd13578">
    <property type="entry name" value="PBP2_Bug27"/>
    <property type="match status" value="1"/>
</dbReference>
<dbReference type="Gene3D" id="3.40.190.10">
    <property type="entry name" value="Periplasmic binding protein-like II"/>
    <property type="match status" value="1"/>
</dbReference>
<keyword evidence="4" id="KW-1185">Reference proteome</keyword>
<evidence type="ECO:0000313" key="3">
    <source>
        <dbReference type="EMBL" id="VCU70898.1"/>
    </source>
</evidence>
<protein>
    <submittedName>
        <fullName evidence="3">Tripartite tricarboxylate transporter family receptor</fullName>
    </submittedName>
</protein>
<dbReference type="OrthoDB" id="8678477at2"/>
<keyword evidence="3" id="KW-0675">Receptor</keyword>